<dbReference type="RefSeq" id="WP_122402446.1">
    <property type="nucleotide sequence ID" value="NZ_LS398110.1"/>
</dbReference>
<organism evidence="2 3">
    <name type="scientific">Bradyrhizobium vignae</name>
    <dbReference type="NCBI Taxonomy" id="1549949"/>
    <lineage>
        <taxon>Bacteria</taxon>
        <taxon>Pseudomonadati</taxon>
        <taxon>Pseudomonadota</taxon>
        <taxon>Alphaproteobacteria</taxon>
        <taxon>Hyphomicrobiales</taxon>
        <taxon>Nitrobacteraceae</taxon>
        <taxon>Bradyrhizobium</taxon>
    </lineage>
</organism>
<feature type="signal peptide" evidence="1">
    <location>
        <begin position="1"/>
        <end position="29"/>
    </location>
</feature>
<proteinExistence type="predicted"/>
<reference evidence="2 3" key="1">
    <citation type="submission" date="2018-03" db="EMBL/GenBank/DDBJ databases">
        <authorList>
            <person name="Gully D."/>
        </authorList>
    </citation>
    <scope>NUCLEOTIDE SEQUENCE [LARGE SCALE GENOMIC DNA]</scope>
    <source>
        <strain evidence="2">ORS3257</strain>
    </source>
</reference>
<keyword evidence="1" id="KW-0732">Signal</keyword>
<accession>A0A2U3PYX8</accession>
<name>A0A2U3PYX8_9BRAD</name>
<gene>
    <name evidence="2" type="ORF">BRAD3257_3316</name>
</gene>
<dbReference type="AlphaFoldDB" id="A0A2U3PYX8"/>
<evidence type="ECO:0000256" key="1">
    <source>
        <dbReference type="SAM" id="SignalP"/>
    </source>
</evidence>
<dbReference type="EMBL" id="LS398110">
    <property type="protein sequence ID" value="SPP94352.1"/>
    <property type="molecule type" value="Genomic_DNA"/>
</dbReference>
<evidence type="ECO:0000313" key="3">
    <source>
        <dbReference type="Proteomes" id="UP000246085"/>
    </source>
</evidence>
<feature type="chain" id="PRO_5015470545" evidence="1">
    <location>
        <begin position="30"/>
        <end position="157"/>
    </location>
</feature>
<protein>
    <submittedName>
        <fullName evidence="2">Uncharacterized protein</fullName>
    </submittedName>
</protein>
<evidence type="ECO:0000313" key="2">
    <source>
        <dbReference type="EMBL" id="SPP94352.1"/>
    </source>
</evidence>
<sequence length="157" mass="17263">MILKLNVRGAILVAAAITGLATLSSPAHADRCDDSAKELANQIDRLKVNFRAANIVYLSHPAAKELSVGCRGDKYSIELYAKSDRKPKPEFYALVGSMAAIVFTVTKDDTTTGATRCLKRMGLLRGDKINLRYRRLNMECTRTKTEASIAITRGKDE</sequence>
<dbReference type="KEGG" id="bvz:BRAD3257_3316"/>
<dbReference type="Proteomes" id="UP000246085">
    <property type="component" value="Chromosome BRAD3257"/>
</dbReference>